<comment type="caution">
    <text evidence="1">The sequence shown here is derived from an EMBL/GenBank/DDBJ whole genome shotgun (WGS) entry which is preliminary data.</text>
</comment>
<protein>
    <recommendedName>
        <fullName evidence="3">Valyl-tRNA synthetase tRNA-binding arm domain-containing protein</fullName>
    </recommendedName>
</protein>
<keyword evidence="2" id="KW-1185">Reference proteome</keyword>
<dbReference type="Proteomes" id="UP001281761">
    <property type="component" value="Unassembled WGS sequence"/>
</dbReference>
<sequence length="72" mass="8248">MHQTELARIEYNIRILSNQISELSTVKPKKVVARRIGNLFYPEPDISPIIASKQLAVEQLNKSKASLIEQMR</sequence>
<evidence type="ECO:0000313" key="1">
    <source>
        <dbReference type="EMBL" id="KAK2949526.1"/>
    </source>
</evidence>
<gene>
    <name evidence="1" type="ORF">BLNAU_15508</name>
</gene>
<evidence type="ECO:0000313" key="2">
    <source>
        <dbReference type="Proteomes" id="UP001281761"/>
    </source>
</evidence>
<evidence type="ECO:0008006" key="3">
    <source>
        <dbReference type="Google" id="ProtNLM"/>
    </source>
</evidence>
<dbReference type="EMBL" id="JARBJD010000154">
    <property type="protein sequence ID" value="KAK2949526.1"/>
    <property type="molecule type" value="Genomic_DNA"/>
</dbReference>
<reference evidence="1 2" key="1">
    <citation type="journal article" date="2022" name="bioRxiv">
        <title>Genomics of Preaxostyla Flagellates Illuminates Evolutionary Transitions and the Path Towards Mitochondrial Loss.</title>
        <authorList>
            <person name="Novak L.V.F."/>
            <person name="Treitli S.C."/>
            <person name="Pyrih J."/>
            <person name="Halakuc P."/>
            <person name="Pipaliya S.V."/>
            <person name="Vacek V."/>
            <person name="Brzon O."/>
            <person name="Soukal P."/>
            <person name="Eme L."/>
            <person name="Dacks J.B."/>
            <person name="Karnkowska A."/>
            <person name="Elias M."/>
            <person name="Hampl V."/>
        </authorList>
    </citation>
    <scope>NUCLEOTIDE SEQUENCE [LARGE SCALE GENOMIC DNA]</scope>
    <source>
        <strain evidence="1">NAU3</strain>
        <tissue evidence="1">Gut</tissue>
    </source>
</reference>
<accession>A0ABQ9XGV9</accession>
<proteinExistence type="predicted"/>
<organism evidence="1 2">
    <name type="scientific">Blattamonas nauphoetae</name>
    <dbReference type="NCBI Taxonomy" id="2049346"/>
    <lineage>
        <taxon>Eukaryota</taxon>
        <taxon>Metamonada</taxon>
        <taxon>Preaxostyla</taxon>
        <taxon>Oxymonadida</taxon>
        <taxon>Blattamonas</taxon>
    </lineage>
</organism>
<name>A0ABQ9XGV9_9EUKA</name>